<feature type="transmembrane region" description="Helical" evidence="7">
    <location>
        <begin position="181"/>
        <end position="203"/>
    </location>
</feature>
<evidence type="ECO:0000313" key="9">
    <source>
        <dbReference type="EMBL" id="CAB4598523.1"/>
    </source>
</evidence>
<evidence type="ECO:0000256" key="5">
    <source>
        <dbReference type="ARBA" id="ARBA00022989"/>
    </source>
</evidence>
<proteinExistence type="predicted"/>
<dbReference type="PANTHER" id="PTHR23513">
    <property type="entry name" value="INTEGRAL MEMBRANE EFFLUX PROTEIN-RELATED"/>
    <property type="match status" value="1"/>
</dbReference>
<organism evidence="13">
    <name type="scientific">freshwater metagenome</name>
    <dbReference type="NCBI Taxonomy" id="449393"/>
    <lineage>
        <taxon>unclassified sequences</taxon>
        <taxon>metagenomes</taxon>
        <taxon>ecological metagenomes</taxon>
    </lineage>
</organism>
<evidence type="ECO:0000256" key="6">
    <source>
        <dbReference type="ARBA" id="ARBA00023136"/>
    </source>
</evidence>
<accession>A0A6J7CG44</accession>
<dbReference type="InterPro" id="IPR020846">
    <property type="entry name" value="MFS_dom"/>
</dbReference>
<evidence type="ECO:0000313" key="13">
    <source>
        <dbReference type="EMBL" id="CAB4856750.1"/>
    </source>
</evidence>
<dbReference type="EMBL" id="CAEZZS010000001">
    <property type="protein sequence ID" value="CAB4765995.1"/>
    <property type="molecule type" value="Genomic_DNA"/>
</dbReference>
<evidence type="ECO:0000256" key="3">
    <source>
        <dbReference type="ARBA" id="ARBA00022475"/>
    </source>
</evidence>
<comment type="subcellular location">
    <subcellularLocation>
        <location evidence="1">Cell membrane</location>
        <topology evidence="1">Multi-pass membrane protein</topology>
    </subcellularLocation>
</comment>
<feature type="transmembrane region" description="Helical" evidence="7">
    <location>
        <begin position="224"/>
        <end position="243"/>
    </location>
</feature>
<dbReference type="EMBL" id="CAEZXH010000001">
    <property type="protein sequence ID" value="CAB4673589.1"/>
    <property type="molecule type" value="Genomic_DNA"/>
</dbReference>
<sequence length="419" mass="45382">MSGEKLAKSSGTFRSFKHRNFRIFFIASFFSNIGTWVQRIAQDWLVLELTHNAFQLGIVTGLQSIPFIFFSSFGGKLADRFPKRKLLIIANSTVALWALILGVLVISGNVQIWHVYIIALLLGVSSSIEAPIAQSFITQIVPPEDMANAISLRAVNFNSARLIGPAISGFMISAFGTGPSFIFNSCSFVFILSALFFMSTGGIRELNPEQGKVYIREAIDYIRARPDLKALMLLTFFFATFGFNPELFSATMATMAFGKDAKGFGLLGSCIAVGSLSGSLLATKLEWKPGTRRVIACSIGFGVALIIGSLAPSYTLYAIALPLFGAGMLTTGIAANRTAQLGSDPLIRGRVMGIYFTIFMGGTPIGAPFIGWLAEIFGPRQALITAGLIVIVGSIFVSWRFRGRLEPPEDVSIEATFNK</sequence>
<feature type="transmembrane region" description="Helical" evidence="7">
    <location>
        <begin position="86"/>
        <end position="106"/>
    </location>
</feature>
<name>A0A6J7CG44_9ZZZZ</name>
<evidence type="ECO:0000259" key="8">
    <source>
        <dbReference type="PROSITE" id="PS50850"/>
    </source>
</evidence>
<evidence type="ECO:0000256" key="4">
    <source>
        <dbReference type="ARBA" id="ARBA00022692"/>
    </source>
</evidence>
<dbReference type="PROSITE" id="PS50850">
    <property type="entry name" value="MFS"/>
    <property type="match status" value="1"/>
</dbReference>
<keyword evidence="5 7" id="KW-1133">Transmembrane helix</keyword>
<feature type="transmembrane region" description="Helical" evidence="7">
    <location>
        <begin position="317"/>
        <end position="339"/>
    </location>
</feature>
<evidence type="ECO:0000313" key="12">
    <source>
        <dbReference type="EMBL" id="CAB4765995.1"/>
    </source>
</evidence>
<evidence type="ECO:0000256" key="2">
    <source>
        <dbReference type="ARBA" id="ARBA00022448"/>
    </source>
</evidence>
<dbReference type="GO" id="GO:0022857">
    <property type="term" value="F:transmembrane transporter activity"/>
    <property type="evidence" value="ECO:0007669"/>
    <property type="project" value="InterPro"/>
</dbReference>
<feature type="domain" description="Major facilitator superfamily (MFS) profile" evidence="8">
    <location>
        <begin position="20"/>
        <end position="405"/>
    </location>
</feature>
<dbReference type="Gene3D" id="1.20.1250.20">
    <property type="entry name" value="MFS general substrate transporter like domains"/>
    <property type="match status" value="1"/>
</dbReference>
<dbReference type="AlphaFoldDB" id="A0A6J7CG44"/>
<feature type="transmembrane region" description="Helical" evidence="7">
    <location>
        <begin position="21"/>
        <end position="41"/>
    </location>
</feature>
<evidence type="ECO:0000313" key="10">
    <source>
        <dbReference type="EMBL" id="CAB4673589.1"/>
    </source>
</evidence>
<dbReference type="CDD" id="cd06173">
    <property type="entry name" value="MFS_MefA_like"/>
    <property type="match status" value="1"/>
</dbReference>
<dbReference type="EMBL" id="CAFBLI010000008">
    <property type="protein sequence ID" value="CAB4856750.1"/>
    <property type="molecule type" value="Genomic_DNA"/>
</dbReference>
<feature type="transmembrane region" description="Helical" evidence="7">
    <location>
        <begin position="380"/>
        <end position="399"/>
    </location>
</feature>
<dbReference type="GO" id="GO:0005886">
    <property type="term" value="C:plasma membrane"/>
    <property type="evidence" value="ECO:0007669"/>
    <property type="project" value="UniProtKB-SubCell"/>
</dbReference>
<protein>
    <submittedName>
        <fullName evidence="13">Unannotated protein</fullName>
    </submittedName>
</protein>
<keyword evidence="6 7" id="KW-0472">Membrane</keyword>
<reference evidence="13" key="1">
    <citation type="submission" date="2020-05" db="EMBL/GenBank/DDBJ databases">
        <authorList>
            <person name="Chiriac C."/>
            <person name="Salcher M."/>
            <person name="Ghai R."/>
            <person name="Kavagutti S V."/>
        </authorList>
    </citation>
    <scope>NUCLEOTIDE SEQUENCE</scope>
</reference>
<feature type="transmembrane region" description="Helical" evidence="7">
    <location>
        <begin position="154"/>
        <end position="175"/>
    </location>
</feature>
<evidence type="ECO:0000313" key="14">
    <source>
        <dbReference type="EMBL" id="CAB5032751.1"/>
    </source>
</evidence>
<keyword evidence="3" id="KW-1003">Cell membrane</keyword>
<evidence type="ECO:0000256" key="7">
    <source>
        <dbReference type="SAM" id="Phobius"/>
    </source>
</evidence>
<dbReference type="Pfam" id="PF05977">
    <property type="entry name" value="MFS_3"/>
    <property type="match status" value="1"/>
</dbReference>
<dbReference type="EMBL" id="CAEZYJ010000001">
    <property type="protein sequence ID" value="CAB4709532.1"/>
    <property type="molecule type" value="Genomic_DNA"/>
</dbReference>
<evidence type="ECO:0000256" key="1">
    <source>
        <dbReference type="ARBA" id="ARBA00004651"/>
    </source>
</evidence>
<gene>
    <name evidence="9" type="ORF">UFOPK1811_00627</name>
    <name evidence="10" type="ORF">UFOPK2360_00005</name>
    <name evidence="11" type="ORF">UFOPK2659_00006</name>
    <name evidence="12" type="ORF">UFOPK2922_00005</name>
    <name evidence="13" type="ORF">UFOPK3306_00192</name>
    <name evidence="14" type="ORF">UFOPK4209_00006</name>
</gene>
<evidence type="ECO:0000313" key="11">
    <source>
        <dbReference type="EMBL" id="CAB4709532.1"/>
    </source>
</evidence>
<keyword evidence="2" id="KW-0813">Transport</keyword>
<feature type="transmembrane region" description="Helical" evidence="7">
    <location>
        <begin position="263"/>
        <end position="282"/>
    </location>
</feature>
<dbReference type="EMBL" id="CAEZUJ010000018">
    <property type="protein sequence ID" value="CAB4598523.1"/>
    <property type="molecule type" value="Genomic_DNA"/>
</dbReference>
<feature type="transmembrane region" description="Helical" evidence="7">
    <location>
        <begin position="112"/>
        <end position="133"/>
    </location>
</feature>
<keyword evidence="4 7" id="KW-0812">Transmembrane</keyword>
<feature type="transmembrane region" description="Helical" evidence="7">
    <location>
        <begin position="53"/>
        <end position="74"/>
    </location>
</feature>
<dbReference type="SUPFAM" id="SSF103473">
    <property type="entry name" value="MFS general substrate transporter"/>
    <property type="match status" value="1"/>
</dbReference>
<dbReference type="EMBL" id="CAFBPY010000001">
    <property type="protein sequence ID" value="CAB5032751.1"/>
    <property type="molecule type" value="Genomic_DNA"/>
</dbReference>
<dbReference type="PANTHER" id="PTHR23513:SF11">
    <property type="entry name" value="STAPHYLOFERRIN A TRANSPORTER"/>
    <property type="match status" value="1"/>
</dbReference>
<feature type="transmembrane region" description="Helical" evidence="7">
    <location>
        <begin position="294"/>
        <end position="311"/>
    </location>
</feature>
<feature type="transmembrane region" description="Helical" evidence="7">
    <location>
        <begin position="351"/>
        <end position="374"/>
    </location>
</feature>
<dbReference type="InterPro" id="IPR036259">
    <property type="entry name" value="MFS_trans_sf"/>
</dbReference>
<dbReference type="InterPro" id="IPR010290">
    <property type="entry name" value="TM_effector"/>
</dbReference>